<sequence>MMNKYTQGPYGLPLTQGWRRQDGSFAIELAFVLFGLCAIFMFGTDLSKQLLIRASLDRTSFSLVNVLKERTRYYDGEVSSETNLIVTASNLSDMQTVGARLLDMSSDDVAIQIQSMVDGTVTTLHSDQFDQYGCVTDDFSDYSDLVPEDDGTVYPLYRVSLCEQFDSWFLAFLGDDDTNTILSSSIIVGR</sequence>
<dbReference type="Pfam" id="PF16964">
    <property type="entry name" value="TadF"/>
    <property type="match status" value="1"/>
</dbReference>
<name>A0AB39HKD4_9VIBR</name>
<evidence type="ECO:0000313" key="2">
    <source>
        <dbReference type="EMBL" id="XDK26853.1"/>
    </source>
</evidence>
<protein>
    <submittedName>
        <fullName evidence="2">Tight adherence pilus pseudopilin TadF</fullName>
    </submittedName>
</protein>
<dbReference type="InterPro" id="IPR031582">
    <property type="entry name" value="TadF"/>
</dbReference>
<keyword evidence="2" id="KW-0614">Plasmid</keyword>
<geneLocation type="plasmid" evidence="2">
    <name>p-HB236076</name>
</geneLocation>
<dbReference type="RefSeq" id="WP_368644158.1">
    <property type="nucleotide sequence ID" value="NZ_CP162602.1"/>
</dbReference>
<accession>A0AB39HKD4</accession>
<keyword evidence="1" id="KW-1133">Transmembrane helix</keyword>
<organism evidence="2">
    <name type="scientific">Vibrio sp. HB236076</name>
    <dbReference type="NCBI Taxonomy" id="3232307"/>
    <lineage>
        <taxon>Bacteria</taxon>
        <taxon>Pseudomonadati</taxon>
        <taxon>Pseudomonadota</taxon>
        <taxon>Gammaproteobacteria</taxon>
        <taxon>Vibrionales</taxon>
        <taxon>Vibrionaceae</taxon>
        <taxon>Vibrio</taxon>
    </lineage>
</organism>
<reference evidence="2" key="1">
    <citation type="submission" date="2024-07" db="EMBL/GenBank/DDBJ databases">
        <title>Genome Analysis of a Potential Novel Vibrio Species Secreting pH- and Thermo-stable Alginate Lyase and its Application in Producing Alginate Oligosaccharides.</title>
        <authorList>
            <person name="Huang H."/>
            <person name="Bao K."/>
        </authorList>
    </citation>
    <scope>NUCLEOTIDE SEQUENCE</scope>
    <source>
        <strain evidence="2">HB236076</strain>
        <plasmid evidence="2">p-HB236076</plasmid>
    </source>
</reference>
<dbReference type="EMBL" id="CP162602">
    <property type="protein sequence ID" value="XDK26853.1"/>
    <property type="molecule type" value="Genomic_DNA"/>
</dbReference>
<gene>
    <name evidence="2" type="primary">tadF</name>
    <name evidence="2" type="ORF">AB0763_13795</name>
</gene>
<keyword evidence="1" id="KW-0812">Transmembrane</keyword>
<evidence type="ECO:0000256" key="1">
    <source>
        <dbReference type="SAM" id="Phobius"/>
    </source>
</evidence>
<keyword evidence="1" id="KW-0472">Membrane</keyword>
<dbReference type="AlphaFoldDB" id="A0AB39HKD4"/>
<feature type="transmembrane region" description="Helical" evidence="1">
    <location>
        <begin position="23"/>
        <end position="43"/>
    </location>
</feature>
<dbReference type="KEGG" id="vih:AB0763_13795"/>
<proteinExistence type="predicted"/>